<evidence type="ECO:0000256" key="1">
    <source>
        <dbReference type="ARBA" id="ARBA00022723"/>
    </source>
</evidence>
<evidence type="ECO:0000256" key="2">
    <source>
        <dbReference type="SAM" id="MobiDB-lite"/>
    </source>
</evidence>
<comment type="caution">
    <text evidence="4">The sequence shown here is derived from an EMBL/GenBank/DDBJ whole genome shotgun (WGS) entry which is preliminary data.</text>
</comment>
<dbReference type="AlphaFoldDB" id="A0A542ZL19"/>
<dbReference type="SUPFAM" id="SSF49503">
    <property type="entry name" value="Cupredoxins"/>
    <property type="match status" value="1"/>
</dbReference>
<evidence type="ECO:0000256" key="3">
    <source>
        <dbReference type="SAM" id="SignalP"/>
    </source>
</evidence>
<dbReference type="InterPro" id="IPR008972">
    <property type="entry name" value="Cupredoxin"/>
</dbReference>
<feature type="chain" id="PRO_5039367462" evidence="3">
    <location>
        <begin position="27"/>
        <end position="200"/>
    </location>
</feature>
<dbReference type="EMBL" id="VFOQ01000001">
    <property type="protein sequence ID" value="TQL61053.1"/>
    <property type="molecule type" value="Genomic_DNA"/>
</dbReference>
<dbReference type="PROSITE" id="PS00079">
    <property type="entry name" value="MULTICOPPER_OXIDASE1"/>
    <property type="match status" value="1"/>
</dbReference>
<keyword evidence="1" id="KW-0479">Metal-binding</keyword>
<keyword evidence="3" id="KW-0732">Signal</keyword>
<dbReference type="PROSITE" id="PS51257">
    <property type="entry name" value="PROKAR_LIPOPROTEIN"/>
    <property type="match status" value="1"/>
</dbReference>
<protein>
    <submittedName>
        <fullName evidence="4">Putative cupredoxin-like copper-binding protein</fullName>
    </submittedName>
</protein>
<evidence type="ECO:0000313" key="5">
    <source>
        <dbReference type="Proteomes" id="UP000319514"/>
    </source>
</evidence>
<dbReference type="InterPro" id="IPR033138">
    <property type="entry name" value="Cu_oxidase_CS"/>
</dbReference>
<dbReference type="Gene3D" id="2.60.40.420">
    <property type="entry name" value="Cupredoxins - blue copper proteins"/>
    <property type="match status" value="1"/>
</dbReference>
<sequence length="200" mass="20366">MTKRHMPPRGPVAAGAVLLLALSGCAATGSTGAMNGPGMMGDASAGYHFSRLSCSAPTSLPGSTVRVVLADMGMSRMVTGTAPLRAHMMLRATPGTVTAGQVSLVVTNMGWRTHEVVVLPLPAGTVEGQRIPGPDGKVDETGSLGEASASCTSGTGEGIRAGTAGWTTVTLPPGRYELVCNLANHYADGMHQELDVVPRA</sequence>
<reference evidence="4 5" key="1">
    <citation type="submission" date="2019-06" db="EMBL/GenBank/DDBJ databases">
        <title>Sequencing the genomes of 1000 actinobacteria strains.</title>
        <authorList>
            <person name="Klenk H.-P."/>
        </authorList>
    </citation>
    <scope>NUCLEOTIDE SEQUENCE [LARGE SCALE GENOMIC DNA]</scope>
    <source>
        <strain evidence="4 5">DSM 18082</strain>
    </source>
</reference>
<name>A0A542ZL19_9MICO</name>
<accession>A0A542ZL19</accession>
<dbReference type="GO" id="GO:0046872">
    <property type="term" value="F:metal ion binding"/>
    <property type="evidence" value="ECO:0007669"/>
    <property type="project" value="UniProtKB-KW"/>
</dbReference>
<proteinExistence type="predicted"/>
<organism evidence="4 5">
    <name type="scientific">Oryzihumus leptocrescens</name>
    <dbReference type="NCBI Taxonomy" id="297536"/>
    <lineage>
        <taxon>Bacteria</taxon>
        <taxon>Bacillati</taxon>
        <taxon>Actinomycetota</taxon>
        <taxon>Actinomycetes</taxon>
        <taxon>Micrococcales</taxon>
        <taxon>Intrasporangiaceae</taxon>
        <taxon>Oryzihumus</taxon>
    </lineage>
</organism>
<evidence type="ECO:0000313" key="4">
    <source>
        <dbReference type="EMBL" id="TQL61053.1"/>
    </source>
</evidence>
<feature type="region of interest" description="Disordered" evidence="2">
    <location>
        <begin position="128"/>
        <end position="158"/>
    </location>
</feature>
<gene>
    <name evidence="4" type="ORF">FB474_2458</name>
</gene>
<feature type="signal peptide" evidence="3">
    <location>
        <begin position="1"/>
        <end position="26"/>
    </location>
</feature>
<keyword evidence="5" id="KW-1185">Reference proteome</keyword>
<dbReference type="Proteomes" id="UP000319514">
    <property type="component" value="Unassembled WGS sequence"/>
</dbReference>